<accession>B8FMY7</accession>
<evidence type="ECO:0000256" key="5">
    <source>
        <dbReference type="ARBA" id="ARBA00023159"/>
    </source>
</evidence>
<dbReference type="RefSeq" id="WP_015948904.1">
    <property type="nucleotide sequence ID" value="NC_011768.1"/>
</dbReference>
<evidence type="ECO:0000256" key="4">
    <source>
        <dbReference type="ARBA" id="ARBA00023125"/>
    </source>
</evidence>
<dbReference type="Proteomes" id="UP000000739">
    <property type="component" value="Chromosome"/>
</dbReference>
<gene>
    <name evidence="8" type="ordered locus">Dalk_4174</name>
</gene>
<evidence type="ECO:0000256" key="1">
    <source>
        <dbReference type="ARBA" id="ARBA00022741"/>
    </source>
</evidence>
<keyword evidence="1" id="KW-0547">Nucleotide-binding</keyword>
<reference evidence="8 9" key="1">
    <citation type="journal article" date="2012" name="Environ. Microbiol.">
        <title>The genome sequence of Desulfatibacillum alkenivorans AK-01: a blueprint for anaerobic alkane oxidation.</title>
        <authorList>
            <person name="Callaghan A.V."/>
            <person name="Morris B.E."/>
            <person name="Pereira I.A."/>
            <person name="McInerney M.J."/>
            <person name="Austin R.N."/>
            <person name="Groves J.T."/>
            <person name="Kukor J.J."/>
            <person name="Suflita J.M."/>
            <person name="Young L.Y."/>
            <person name="Zylstra G.J."/>
            <person name="Wawrik B."/>
        </authorList>
    </citation>
    <scope>NUCLEOTIDE SEQUENCE [LARGE SCALE GENOMIC DNA]</scope>
    <source>
        <strain evidence="8 9">AK-01</strain>
    </source>
</reference>
<protein>
    <submittedName>
        <fullName evidence="8">Sigma54 specific transcriptional regulator, Fis family</fullName>
    </submittedName>
</protein>
<dbReference type="Gene3D" id="1.10.8.60">
    <property type="match status" value="1"/>
</dbReference>
<dbReference type="HOGENOM" id="CLU_000445_95_2_7"/>
<dbReference type="InterPro" id="IPR009057">
    <property type="entry name" value="Homeodomain-like_sf"/>
</dbReference>
<dbReference type="SUPFAM" id="SSF52540">
    <property type="entry name" value="P-loop containing nucleoside triphosphate hydrolases"/>
    <property type="match status" value="1"/>
</dbReference>
<dbReference type="InterPro" id="IPR025662">
    <property type="entry name" value="Sigma_54_int_dom_ATP-bd_1"/>
</dbReference>
<dbReference type="InterPro" id="IPR058031">
    <property type="entry name" value="AAA_lid_NorR"/>
</dbReference>
<dbReference type="InterPro" id="IPR025944">
    <property type="entry name" value="Sigma_54_int_dom_CS"/>
</dbReference>
<dbReference type="InterPro" id="IPR027417">
    <property type="entry name" value="P-loop_NTPase"/>
</dbReference>
<feature type="domain" description="Sigma-54 factor interaction" evidence="7">
    <location>
        <begin position="199"/>
        <end position="429"/>
    </location>
</feature>
<keyword evidence="5" id="KW-0010">Activator</keyword>
<evidence type="ECO:0000256" key="6">
    <source>
        <dbReference type="ARBA" id="ARBA00023163"/>
    </source>
</evidence>
<keyword evidence="4" id="KW-0238">DNA-binding</keyword>
<evidence type="ECO:0000256" key="2">
    <source>
        <dbReference type="ARBA" id="ARBA00022840"/>
    </source>
</evidence>
<proteinExistence type="predicted"/>
<dbReference type="KEGG" id="dal:Dalk_4174"/>
<dbReference type="Gene3D" id="3.30.450.40">
    <property type="match status" value="1"/>
</dbReference>
<sequence>MVKADAFYRETTQALGEDGELEAVIHHCLLVLAKYVPADGLAIQLLEPSLKSIRTIVWQPRDEENPISGGFPEEMKEAILLMPPKTRDFLRSQTLPDIRIINRPEQDPISETLLAFTGRNYSSISMFLKREGKRFGSVTVAAHGRDRYTQEDLELFSLLKTPFSMAVGALLLTQEVSKLKSILDDRLELQKKRITPNEIIGRNQGLRDVVKMINLIAPQNTPVLINGETGVGKELIANAIHSMSPRKDGPLIIVNCGAIPQTLVESELFGHEAGAFTGAAERRKGRFERAHHGTIFLDEIGELKPDIQVKLLRVLQSQEIERVGGSKSIKVNARIIAATHRNLARMVSEGAFREDLYYRINVFPIVVPPLRTRTNDIPALTDHFIRKKSRDLKIYPAPKLDNKAIYHLMNYHWPGNVRELENIIERALILWDGGALSFKNLNIAKTEGGAKFGAYKEKSKTPLPLETVVADHIENVLALTKGRINGPNGAAKILDVNPSTLRTKMKKLGIPFKLKEVKDKYQSNL</sequence>
<evidence type="ECO:0000259" key="7">
    <source>
        <dbReference type="PROSITE" id="PS50045"/>
    </source>
</evidence>
<dbReference type="PANTHER" id="PTHR32071:SF117">
    <property type="entry name" value="PTS-DEPENDENT DIHYDROXYACETONE KINASE OPERON REGULATORY PROTEIN-RELATED"/>
    <property type="match status" value="1"/>
</dbReference>
<dbReference type="SMART" id="SM00382">
    <property type="entry name" value="AAA"/>
    <property type="match status" value="1"/>
</dbReference>
<evidence type="ECO:0000256" key="3">
    <source>
        <dbReference type="ARBA" id="ARBA00023015"/>
    </source>
</evidence>
<dbReference type="FunFam" id="3.40.50.300:FF:000006">
    <property type="entry name" value="DNA-binding transcriptional regulator NtrC"/>
    <property type="match status" value="1"/>
</dbReference>
<dbReference type="CDD" id="cd00009">
    <property type="entry name" value="AAA"/>
    <property type="match status" value="1"/>
</dbReference>
<organism evidence="8 9">
    <name type="scientific">Desulfatibacillum aliphaticivorans</name>
    <dbReference type="NCBI Taxonomy" id="218208"/>
    <lineage>
        <taxon>Bacteria</taxon>
        <taxon>Pseudomonadati</taxon>
        <taxon>Thermodesulfobacteriota</taxon>
        <taxon>Desulfobacteria</taxon>
        <taxon>Desulfobacterales</taxon>
        <taxon>Desulfatibacillaceae</taxon>
        <taxon>Desulfatibacillum</taxon>
    </lineage>
</organism>
<dbReference type="PROSITE" id="PS00675">
    <property type="entry name" value="SIGMA54_INTERACT_1"/>
    <property type="match status" value="1"/>
</dbReference>
<evidence type="ECO:0000313" key="8">
    <source>
        <dbReference type="EMBL" id="ACL05857.1"/>
    </source>
</evidence>
<dbReference type="Pfam" id="PF00158">
    <property type="entry name" value="Sigma54_activat"/>
    <property type="match status" value="1"/>
</dbReference>
<dbReference type="InterPro" id="IPR029016">
    <property type="entry name" value="GAF-like_dom_sf"/>
</dbReference>
<dbReference type="SUPFAM" id="SSF55781">
    <property type="entry name" value="GAF domain-like"/>
    <property type="match status" value="1"/>
</dbReference>
<dbReference type="GO" id="GO:0005524">
    <property type="term" value="F:ATP binding"/>
    <property type="evidence" value="ECO:0007669"/>
    <property type="project" value="UniProtKB-KW"/>
</dbReference>
<name>B8FMY7_DESAL</name>
<dbReference type="PROSITE" id="PS00688">
    <property type="entry name" value="SIGMA54_INTERACT_3"/>
    <property type="match status" value="1"/>
</dbReference>
<dbReference type="GO" id="GO:0006355">
    <property type="term" value="P:regulation of DNA-templated transcription"/>
    <property type="evidence" value="ECO:0007669"/>
    <property type="project" value="InterPro"/>
</dbReference>
<dbReference type="InterPro" id="IPR003593">
    <property type="entry name" value="AAA+_ATPase"/>
</dbReference>
<evidence type="ECO:0000313" key="9">
    <source>
        <dbReference type="Proteomes" id="UP000000739"/>
    </source>
</evidence>
<dbReference type="Pfam" id="PF25601">
    <property type="entry name" value="AAA_lid_14"/>
    <property type="match status" value="1"/>
</dbReference>
<dbReference type="Gene3D" id="3.40.50.300">
    <property type="entry name" value="P-loop containing nucleotide triphosphate hydrolases"/>
    <property type="match status" value="1"/>
</dbReference>
<keyword evidence="2" id="KW-0067">ATP-binding</keyword>
<dbReference type="InterPro" id="IPR002078">
    <property type="entry name" value="Sigma_54_int"/>
</dbReference>
<dbReference type="Gene3D" id="1.10.10.60">
    <property type="entry name" value="Homeodomain-like"/>
    <property type="match status" value="1"/>
</dbReference>
<dbReference type="PANTHER" id="PTHR32071">
    <property type="entry name" value="TRANSCRIPTIONAL REGULATORY PROTEIN"/>
    <property type="match status" value="1"/>
</dbReference>
<dbReference type="EMBL" id="CP001322">
    <property type="protein sequence ID" value="ACL05857.1"/>
    <property type="molecule type" value="Genomic_DNA"/>
</dbReference>
<dbReference type="PROSITE" id="PS50045">
    <property type="entry name" value="SIGMA54_INTERACT_4"/>
    <property type="match status" value="1"/>
</dbReference>
<dbReference type="GO" id="GO:0003677">
    <property type="term" value="F:DNA binding"/>
    <property type="evidence" value="ECO:0007669"/>
    <property type="project" value="UniProtKB-KW"/>
</dbReference>
<dbReference type="eggNOG" id="COG3829">
    <property type="taxonomic scope" value="Bacteria"/>
</dbReference>
<keyword evidence="3" id="KW-0805">Transcription regulation</keyword>
<keyword evidence="9" id="KW-1185">Reference proteome</keyword>
<keyword evidence="6" id="KW-0804">Transcription</keyword>
<dbReference type="AlphaFoldDB" id="B8FMY7"/>
<dbReference type="SUPFAM" id="SSF46689">
    <property type="entry name" value="Homeodomain-like"/>
    <property type="match status" value="1"/>
</dbReference>